<dbReference type="EMBL" id="PEBD01000012">
    <property type="protein sequence ID" value="PHV64559.1"/>
    <property type="molecule type" value="Genomic_DNA"/>
</dbReference>
<comment type="caution">
    <text evidence="1">The sequence shown here is derived from an EMBL/GenBank/DDBJ whole genome shotgun (WGS) entry which is preliminary data.</text>
</comment>
<accession>A0A2G3PFH6</accession>
<evidence type="ECO:0000313" key="1">
    <source>
        <dbReference type="EMBL" id="PHV64559.1"/>
    </source>
</evidence>
<dbReference type="Pfam" id="PF19686">
    <property type="entry name" value="DUF6188"/>
    <property type="match status" value="1"/>
</dbReference>
<organism evidence="1 2">
    <name type="scientific">Williamsia marianensis</name>
    <dbReference type="NCBI Taxonomy" id="85044"/>
    <lineage>
        <taxon>Bacteria</taxon>
        <taxon>Bacillati</taxon>
        <taxon>Actinomycetota</taxon>
        <taxon>Actinomycetes</taxon>
        <taxon>Mycobacteriales</taxon>
        <taxon>Nocardiaceae</taxon>
        <taxon>Williamsia</taxon>
    </lineage>
</organism>
<name>A0A2G3PFH6_WILMA</name>
<protein>
    <submittedName>
        <fullName evidence="1">Uncharacterized protein</fullName>
    </submittedName>
</protein>
<gene>
    <name evidence="1" type="ORF">CSW57_22355</name>
</gene>
<evidence type="ECO:0000313" key="2">
    <source>
        <dbReference type="Proteomes" id="UP000225108"/>
    </source>
</evidence>
<reference evidence="1 2" key="1">
    <citation type="submission" date="2017-10" db="EMBL/GenBank/DDBJ databases">
        <title>The draft genome sequence of Williamsia sp. BULT 1.1 isolated from the semi-arid grassland soils from South Africa.</title>
        <authorList>
            <person name="Kabwe M.H."/>
            <person name="Govender N."/>
            <person name="Mutseka Lunga P."/>
            <person name="Vikram S."/>
            <person name="Makhalanyane T.P."/>
        </authorList>
    </citation>
    <scope>NUCLEOTIDE SEQUENCE [LARGE SCALE GENOMIC DNA]</scope>
    <source>
        <strain evidence="1 2">BULT 1.1</strain>
    </source>
</reference>
<dbReference type="InterPro" id="IPR046179">
    <property type="entry name" value="DUF6188"/>
</dbReference>
<proteinExistence type="predicted"/>
<sequence length="132" mass="14764">MHLWIQGHHVERLTFDDNLTFFFDGHCELVLWSPFSLTSPPIGGRGIDHDDIDPANVIPEQRPLFTMLGSRCSVAECTDDGDLHMEFGDGSSIDVPADPVGPSWELFAKRQGYATCERSGEIRVIEHHHAAH</sequence>
<dbReference type="Proteomes" id="UP000225108">
    <property type="component" value="Unassembled WGS sequence"/>
</dbReference>
<dbReference type="RefSeq" id="WP_099384847.1">
    <property type="nucleotide sequence ID" value="NZ_PEBD01000012.1"/>
</dbReference>
<dbReference type="AlphaFoldDB" id="A0A2G3PFH6"/>